<dbReference type="HOGENOM" id="CLU_097673_1_0_1"/>
<sequence length="192" mass="21781">MKLLILSFSALIVFAAAQHCISPDVFESRIISYDHRTGYYAAGWLAYDANTERIRVIEDAYENSTKTHYDTLFAYKEKAEYRINTSTNKCTKLALNEKFIPIGVYPNSTYVGNFILGTLGAPGAGVIVQEWSHKVTTGVWYQMFTDHGCIPVHSMFYGKDSAGMDVHYHHEYMDVSLGVREPEIFDIPKQCL</sequence>
<comment type="similarity">
    <text evidence="2">Belongs to the ependymin family.</text>
</comment>
<reference evidence="5" key="3">
    <citation type="submission" date="2025-09" db="UniProtKB">
        <authorList>
            <consortium name="Ensembl"/>
        </authorList>
    </citation>
    <scope>IDENTIFICATION</scope>
</reference>
<dbReference type="GO" id="GO:0007160">
    <property type="term" value="P:cell-matrix adhesion"/>
    <property type="evidence" value="ECO:0007669"/>
    <property type="project" value="InterPro"/>
</dbReference>
<dbReference type="GeneTree" id="ENSGT00940000164413"/>
<feature type="signal peptide" evidence="4">
    <location>
        <begin position="1"/>
        <end position="17"/>
    </location>
</feature>
<evidence type="ECO:0000256" key="1">
    <source>
        <dbReference type="ARBA" id="ARBA00002024"/>
    </source>
</evidence>
<keyword evidence="6" id="KW-1185">Reference proteome</keyword>
<dbReference type="SMART" id="SM00026">
    <property type="entry name" value="EPEND"/>
    <property type="match status" value="1"/>
</dbReference>
<dbReference type="GO" id="GO:0005764">
    <property type="term" value="C:lysosome"/>
    <property type="evidence" value="ECO:0007669"/>
    <property type="project" value="TreeGrafter"/>
</dbReference>
<dbReference type="AlphaFoldDB" id="H2ZDH4"/>
<dbReference type="GO" id="GO:0005509">
    <property type="term" value="F:calcium ion binding"/>
    <property type="evidence" value="ECO:0007669"/>
    <property type="project" value="InterPro"/>
</dbReference>
<dbReference type="OMA" id="NQTCCKK"/>
<accession>H2ZDH4</accession>
<comment type="function">
    <text evidence="1">Binds anionic lipids and gangliosides at acidic pH.</text>
</comment>
<dbReference type="Proteomes" id="UP000007875">
    <property type="component" value="Unassembled WGS sequence"/>
</dbReference>
<organism evidence="5 6">
    <name type="scientific">Ciona savignyi</name>
    <name type="common">Pacific transparent sea squirt</name>
    <dbReference type="NCBI Taxonomy" id="51511"/>
    <lineage>
        <taxon>Eukaryota</taxon>
        <taxon>Metazoa</taxon>
        <taxon>Chordata</taxon>
        <taxon>Tunicata</taxon>
        <taxon>Ascidiacea</taxon>
        <taxon>Phlebobranchia</taxon>
        <taxon>Cionidae</taxon>
        <taxon>Ciona</taxon>
    </lineage>
</organism>
<dbReference type="InterPro" id="IPR001299">
    <property type="entry name" value="Ependymin"/>
</dbReference>
<dbReference type="GO" id="GO:0005576">
    <property type="term" value="C:extracellular region"/>
    <property type="evidence" value="ECO:0007669"/>
    <property type="project" value="InterPro"/>
</dbReference>
<evidence type="ECO:0000313" key="6">
    <source>
        <dbReference type="Proteomes" id="UP000007875"/>
    </source>
</evidence>
<reference evidence="5" key="2">
    <citation type="submission" date="2025-08" db="UniProtKB">
        <authorList>
            <consortium name="Ensembl"/>
        </authorList>
    </citation>
    <scope>IDENTIFICATION</scope>
</reference>
<reference evidence="6" key="1">
    <citation type="submission" date="2003-08" db="EMBL/GenBank/DDBJ databases">
        <authorList>
            <person name="Birren B."/>
            <person name="Nusbaum C."/>
            <person name="Abebe A."/>
            <person name="Abouelleil A."/>
            <person name="Adekoya E."/>
            <person name="Ait-zahra M."/>
            <person name="Allen N."/>
            <person name="Allen T."/>
            <person name="An P."/>
            <person name="Anderson M."/>
            <person name="Anderson S."/>
            <person name="Arachchi H."/>
            <person name="Armbruster J."/>
            <person name="Bachantsang P."/>
            <person name="Baldwin J."/>
            <person name="Barry A."/>
            <person name="Bayul T."/>
            <person name="Blitshsteyn B."/>
            <person name="Bloom T."/>
            <person name="Blye J."/>
            <person name="Boguslavskiy L."/>
            <person name="Borowsky M."/>
            <person name="Boukhgalter B."/>
            <person name="Brunache A."/>
            <person name="Butler J."/>
            <person name="Calixte N."/>
            <person name="Calvo S."/>
            <person name="Camarata J."/>
            <person name="Campo K."/>
            <person name="Chang J."/>
            <person name="Cheshatsang Y."/>
            <person name="Citroen M."/>
            <person name="Collymore A."/>
            <person name="Considine T."/>
            <person name="Cook A."/>
            <person name="Cooke P."/>
            <person name="Corum B."/>
            <person name="Cuomo C."/>
            <person name="David R."/>
            <person name="Dawoe T."/>
            <person name="Degray S."/>
            <person name="Dodge S."/>
            <person name="Dooley K."/>
            <person name="Dorje P."/>
            <person name="Dorjee K."/>
            <person name="Dorris L."/>
            <person name="Duffey N."/>
            <person name="Dupes A."/>
            <person name="Elkins T."/>
            <person name="Engels R."/>
            <person name="Erickson J."/>
            <person name="Farina A."/>
            <person name="Faro S."/>
            <person name="Ferreira P."/>
            <person name="Fischer H."/>
            <person name="Fitzgerald M."/>
            <person name="Foley K."/>
            <person name="Gage D."/>
            <person name="Galagan J."/>
            <person name="Gearin G."/>
            <person name="Gnerre S."/>
            <person name="Gnirke A."/>
            <person name="Goyette A."/>
            <person name="Graham J."/>
            <person name="Grandbois E."/>
            <person name="Gyaltsen K."/>
            <person name="Hafez N."/>
            <person name="Hagopian D."/>
            <person name="Hagos B."/>
            <person name="Hall J."/>
            <person name="Hatcher B."/>
            <person name="Heller A."/>
            <person name="Higgins H."/>
            <person name="Honan T."/>
            <person name="Horn A."/>
            <person name="Houde N."/>
            <person name="Hughes L."/>
            <person name="Hulme W."/>
            <person name="Husby E."/>
            <person name="Iliev I."/>
            <person name="Jaffe D."/>
            <person name="Jones C."/>
            <person name="Kamal M."/>
            <person name="Kamat A."/>
            <person name="Kamvysselis M."/>
            <person name="Karlsson E."/>
            <person name="Kells C."/>
            <person name="Kieu A."/>
            <person name="Kisner P."/>
            <person name="Kodira C."/>
            <person name="Kulbokas E."/>
            <person name="Labutti K."/>
            <person name="Lama D."/>
            <person name="Landers T."/>
            <person name="Leger J."/>
            <person name="Levine S."/>
            <person name="Lewis D."/>
            <person name="Lewis T."/>
            <person name="Lindblad-toh K."/>
            <person name="Liu X."/>
            <person name="Lokyitsang T."/>
            <person name="Lokyitsang Y."/>
            <person name="Lucien O."/>
            <person name="Lui A."/>
            <person name="Ma L.J."/>
            <person name="Mabbitt R."/>
            <person name="Macdonald J."/>
            <person name="Maclean C."/>
            <person name="Major J."/>
            <person name="Manning J."/>
            <person name="Marabella R."/>
            <person name="Maru K."/>
            <person name="Matthews C."/>
            <person name="Mauceli E."/>
            <person name="Mccarthy M."/>
            <person name="Mcdonough S."/>
            <person name="Mcghee T."/>
            <person name="Meldrim J."/>
            <person name="Meneus L."/>
            <person name="Mesirov J."/>
            <person name="Mihalev A."/>
            <person name="Mihova T."/>
            <person name="Mikkelsen T."/>
            <person name="Mlenga V."/>
            <person name="Moru K."/>
            <person name="Mozes J."/>
            <person name="Mulrain L."/>
            <person name="Munson G."/>
            <person name="Naylor J."/>
            <person name="Newes C."/>
            <person name="Nguyen C."/>
            <person name="Nguyen N."/>
            <person name="Nguyen T."/>
            <person name="Nicol R."/>
            <person name="Nielsen C."/>
            <person name="Nizzari M."/>
            <person name="Norbu C."/>
            <person name="Norbu N."/>
            <person name="O'donnell P."/>
            <person name="Okoawo O."/>
            <person name="O'leary S."/>
            <person name="Omotosho B."/>
            <person name="O'neill K."/>
            <person name="Osman S."/>
            <person name="Parker S."/>
            <person name="Perrin D."/>
            <person name="Phunkhang P."/>
            <person name="Piqani B."/>
            <person name="Purcell S."/>
            <person name="Rachupka T."/>
            <person name="Ramasamy U."/>
            <person name="Rameau R."/>
            <person name="Ray V."/>
            <person name="Raymond C."/>
            <person name="Retta R."/>
            <person name="Richardson S."/>
            <person name="Rise C."/>
            <person name="Rodriguez J."/>
            <person name="Rogers J."/>
            <person name="Rogov P."/>
            <person name="Rutman M."/>
            <person name="Schupbach R."/>
            <person name="Seaman C."/>
            <person name="Settipalli S."/>
            <person name="Sharpe T."/>
            <person name="Sheridan J."/>
            <person name="Sherpa N."/>
            <person name="Shi J."/>
            <person name="Smirnov S."/>
            <person name="Smith C."/>
            <person name="Sougnez C."/>
            <person name="Spencer B."/>
            <person name="Stalker J."/>
            <person name="Stange-thomann N."/>
            <person name="Stavropoulos S."/>
            <person name="Stetson K."/>
            <person name="Stone C."/>
            <person name="Stone S."/>
            <person name="Stubbs M."/>
            <person name="Talamas J."/>
            <person name="Tchuinga P."/>
            <person name="Tenzing P."/>
            <person name="Tesfaye S."/>
            <person name="Theodore J."/>
            <person name="Thoulutsang Y."/>
            <person name="Topham K."/>
            <person name="Towey S."/>
            <person name="Tsamla T."/>
            <person name="Tsomo N."/>
            <person name="Vallee D."/>
            <person name="Vassiliev H."/>
            <person name="Venkataraman V."/>
            <person name="Vinson J."/>
            <person name="Vo A."/>
            <person name="Wade C."/>
            <person name="Wang S."/>
            <person name="Wangchuk T."/>
            <person name="Wangdi T."/>
            <person name="Whittaker C."/>
            <person name="Wilkinson J."/>
            <person name="Wu Y."/>
            <person name="Wyman D."/>
            <person name="Yadav S."/>
            <person name="Yang S."/>
            <person name="Yang X."/>
            <person name="Yeager S."/>
            <person name="Yee E."/>
            <person name="Young G."/>
            <person name="Zainoun J."/>
            <person name="Zembeck L."/>
            <person name="Zimmer A."/>
            <person name="Zody M."/>
            <person name="Lander E."/>
        </authorList>
    </citation>
    <scope>NUCLEOTIDE SEQUENCE [LARGE SCALE GENOMIC DNA]</scope>
</reference>
<dbReference type="Pfam" id="PF00811">
    <property type="entry name" value="Ependymin"/>
    <property type="match status" value="1"/>
</dbReference>
<evidence type="ECO:0000256" key="2">
    <source>
        <dbReference type="ARBA" id="ARBA00010771"/>
    </source>
</evidence>
<protein>
    <recommendedName>
        <fullName evidence="3">Mammalian ependymin-related protein 1</fullName>
    </recommendedName>
</protein>
<feature type="chain" id="PRO_5003579221" description="Mammalian ependymin-related protein 1" evidence="4">
    <location>
        <begin position="18"/>
        <end position="192"/>
    </location>
</feature>
<dbReference type="PANTHER" id="PTHR10697:SF1">
    <property type="entry name" value="MAMMALIAN EPENDYMIN-RELATED PROTEIN 1"/>
    <property type="match status" value="1"/>
</dbReference>
<evidence type="ECO:0000256" key="3">
    <source>
        <dbReference type="ARBA" id="ARBA00020678"/>
    </source>
</evidence>
<dbReference type="InParanoid" id="H2ZDH4"/>
<keyword evidence="4" id="KW-0732">Signal</keyword>
<dbReference type="eggNOG" id="ENOG502QQ8T">
    <property type="taxonomic scope" value="Eukaryota"/>
</dbReference>
<evidence type="ECO:0000256" key="4">
    <source>
        <dbReference type="SAM" id="SignalP"/>
    </source>
</evidence>
<dbReference type="PANTHER" id="PTHR10697">
    <property type="entry name" value="MAMMALIAN EPENDYMIN-RELATED PROTEIN 1"/>
    <property type="match status" value="1"/>
</dbReference>
<evidence type="ECO:0000313" key="5">
    <source>
        <dbReference type="Ensembl" id="ENSCSAVP00000015640.1"/>
    </source>
</evidence>
<proteinExistence type="inferred from homology"/>
<dbReference type="Ensembl" id="ENSCSAVT00000015819.1">
    <property type="protein sequence ID" value="ENSCSAVP00000015640.1"/>
    <property type="gene ID" value="ENSCSAVG00000009191.1"/>
</dbReference>
<dbReference type="FunCoup" id="H2ZDH4">
    <property type="interactions" value="1"/>
</dbReference>
<name>H2ZDH4_CIOSA</name>